<dbReference type="Proteomes" id="UP000299102">
    <property type="component" value="Unassembled WGS sequence"/>
</dbReference>
<accession>A0A4C1UW70</accession>
<evidence type="ECO:0000313" key="2">
    <source>
        <dbReference type="EMBL" id="GBP30733.1"/>
    </source>
</evidence>
<reference evidence="2 3" key="1">
    <citation type="journal article" date="2019" name="Commun. Biol.">
        <title>The bagworm genome reveals a unique fibroin gene that provides high tensile strength.</title>
        <authorList>
            <person name="Kono N."/>
            <person name="Nakamura H."/>
            <person name="Ohtoshi R."/>
            <person name="Tomita M."/>
            <person name="Numata K."/>
            <person name="Arakawa K."/>
        </authorList>
    </citation>
    <scope>NUCLEOTIDE SEQUENCE [LARGE SCALE GENOMIC DNA]</scope>
</reference>
<feature type="region of interest" description="Disordered" evidence="1">
    <location>
        <begin position="204"/>
        <end position="248"/>
    </location>
</feature>
<protein>
    <submittedName>
        <fullName evidence="2">Uncharacterized protein</fullName>
    </submittedName>
</protein>
<keyword evidence="3" id="KW-1185">Reference proteome</keyword>
<dbReference type="EMBL" id="BGZK01000236">
    <property type="protein sequence ID" value="GBP30733.1"/>
    <property type="molecule type" value="Genomic_DNA"/>
</dbReference>
<comment type="caution">
    <text evidence="2">The sequence shown here is derived from an EMBL/GenBank/DDBJ whole genome shotgun (WGS) entry which is preliminary data.</text>
</comment>
<sequence>MRASIVRREVWNSKGNRLAFAPAFVQSGTMNTFMTLIFGTETGTSKIKNWITIESGGDIEIGNGTRVEKGCKRGIGIKSVTESRLTSIDTKDGGIHSTLKLTELRLLTVRMSRPQERTVQAFSRAMKTFADTTRAPTACRFGESYYGNWTKGFLFLTVPLQIHITGPDLDLRVTRTMTVASNEITLEIVINKFISTLPPIPNADSPREEWARNSSSFRTKRPRAWSRQHDGGSRHRAALDDDRASTDVHRGQNDTDLIPYLSYRHTIARDSVKIFGANANLVNKLNTLVEYASPIEAINVINFSRTTTKTYFYPYRACMLGQILFDQTSTRCKVREHSIACLVYFYFDAPQSVMSPRNSLITGIPLIVHQSSTVPGRKLPTKSMVVERQPSRW</sequence>
<feature type="compositionally biased region" description="Basic and acidic residues" evidence="1">
    <location>
        <begin position="227"/>
        <end position="248"/>
    </location>
</feature>
<evidence type="ECO:0000256" key="1">
    <source>
        <dbReference type="SAM" id="MobiDB-lite"/>
    </source>
</evidence>
<dbReference type="AlphaFoldDB" id="A0A4C1UW70"/>
<evidence type="ECO:0000313" key="3">
    <source>
        <dbReference type="Proteomes" id="UP000299102"/>
    </source>
</evidence>
<organism evidence="2 3">
    <name type="scientific">Eumeta variegata</name>
    <name type="common">Bagworm moth</name>
    <name type="synonym">Eumeta japonica</name>
    <dbReference type="NCBI Taxonomy" id="151549"/>
    <lineage>
        <taxon>Eukaryota</taxon>
        <taxon>Metazoa</taxon>
        <taxon>Ecdysozoa</taxon>
        <taxon>Arthropoda</taxon>
        <taxon>Hexapoda</taxon>
        <taxon>Insecta</taxon>
        <taxon>Pterygota</taxon>
        <taxon>Neoptera</taxon>
        <taxon>Endopterygota</taxon>
        <taxon>Lepidoptera</taxon>
        <taxon>Glossata</taxon>
        <taxon>Ditrysia</taxon>
        <taxon>Tineoidea</taxon>
        <taxon>Psychidae</taxon>
        <taxon>Oiketicinae</taxon>
        <taxon>Eumeta</taxon>
    </lineage>
</organism>
<proteinExistence type="predicted"/>
<gene>
    <name evidence="2" type="ORF">EVAR_75957_1</name>
</gene>
<name>A0A4C1UW70_EUMVA</name>